<dbReference type="CDD" id="cd06445">
    <property type="entry name" value="ATase"/>
    <property type="match status" value="1"/>
</dbReference>
<keyword evidence="6" id="KW-1185">Reference proteome</keyword>
<feature type="region of interest" description="Disordered" evidence="3">
    <location>
        <begin position="1"/>
        <end position="41"/>
    </location>
</feature>
<dbReference type="PANTHER" id="PTHR10815">
    <property type="entry name" value="METHYLATED-DNA--PROTEIN-CYSTEINE METHYLTRANSFERASE"/>
    <property type="match status" value="1"/>
</dbReference>
<feature type="region of interest" description="Disordered" evidence="3">
    <location>
        <begin position="103"/>
        <end position="162"/>
    </location>
</feature>
<protein>
    <recommendedName>
        <fullName evidence="1">methylated-DNA--[protein]-cysteine S-methyltransferase</fullName>
        <ecNumber evidence="1">2.1.1.63</ecNumber>
    </recommendedName>
</protein>
<evidence type="ECO:0000313" key="6">
    <source>
        <dbReference type="Proteomes" id="UP001281761"/>
    </source>
</evidence>
<feature type="compositionally biased region" description="Basic and acidic residues" evidence="3">
    <location>
        <begin position="1"/>
        <end position="15"/>
    </location>
</feature>
<reference evidence="5 6" key="1">
    <citation type="journal article" date="2022" name="bioRxiv">
        <title>Genomics of Preaxostyla Flagellates Illuminates Evolutionary Transitions and the Path Towards Mitochondrial Loss.</title>
        <authorList>
            <person name="Novak L.V.F."/>
            <person name="Treitli S.C."/>
            <person name="Pyrih J."/>
            <person name="Halakuc P."/>
            <person name="Pipaliya S.V."/>
            <person name="Vacek V."/>
            <person name="Brzon O."/>
            <person name="Soukal P."/>
            <person name="Eme L."/>
            <person name="Dacks J.B."/>
            <person name="Karnkowska A."/>
            <person name="Elias M."/>
            <person name="Hampl V."/>
        </authorList>
    </citation>
    <scope>NUCLEOTIDE SEQUENCE [LARGE SCALE GENOMIC DNA]</scope>
    <source>
        <strain evidence="5">NAU3</strain>
        <tissue evidence="5">Gut</tissue>
    </source>
</reference>
<dbReference type="Pfam" id="PF01035">
    <property type="entry name" value="DNA_binding_1"/>
    <property type="match status" value="1"/>
</dbReference>
<evidence type="ECO:0000259" key="4">
    <source>
        <dbReference type="Pfam" id="PF01035"/>
    </source>
</evidence>
<dbReference type="InterPro" id="IPR036388">
    <property type="entry name" value="WH-like_DNA-bd_sf"/>
</dbReference>
<feature type="compositionally biased region" description="Acidic residues" evidence="3">
    <location>
        <begin position="108"/>
        <end position="117"/>
    </location>
</feature>
<dbReference type="EMBL" id="JARBJD010000036">
    <property type="protein sequence ID" value="KAK2958691.1"/>
    <property type="molecule type" value="Genomic_DNA"/>
</dbReference>
<gene>
    <name evidence="5" type="ORF">BLNAU_6460</name>
</gene>
<dbReference type="EC" id="2.1.1.63" evidence="1"/>
<sequence>MSKRRESIESLDSPRSRSSHRSRRPKQPRTPPLRRLGSESIRDSQSLKLANLLDGDYIIFHGTSSLDPTSVSSPFLRSRSSILSDSQANILESILSGRLGALQGEPSDLLEDEEDQDSGTPRKGITIEEYQSDTDGENTSNEEIDSAFISDREDSNESESDQTATLFDSLFRLIDDHLENEEEEEEEESEEIKPTKKSKRSKHTRNAEEEDFADAHITKTKRTSSTKTKKQTSSNKTSKKQKKHSTKDKQSNDPISITPFQKSVFDTVRLIPRGTVCPMSSFVSHVGCPASEAVGEVLKNNKFSSSVVPDHRIIMSNFTLGGYRGKCTIGMMRKKLRLLLKEGVSFIDTFKAQYDSDSENDDNFDYLLKDYENMDRDGVRDRLFSLELDAVDKSLFLFDEGED</sequence>
<dbReference type="InterPro" id="IPR014048">
    <property type="entry name" value="MethylDNA_cys_MeTrfase_DNA-bd"/>
</dbReference>
<feature type="compositionally biased region" description="Basic residues" evidence="3">
    <location>
        <begin position="195"/>
        <end position="204"/>
    </location>
</feature>
<proteinExistence type="predicted"/>
<keyword evidence="2" id="KW-0227">DNA damage</keyword>
<evidence type="ECO:0000256" key="1">
    <source>
        <dbReference type="ARBA" id="ARBA00011918"/>
    </source>
</evidence>
<feature type="compositionally biased region" description="Acidic residues" evidence="3">
    <location>
        <begin position="130"/>
        <end position="145"/>
    </location>
</feature>
<feature type="region of interest" description="Disordered" evidence="3">
    <location>
        <begin position="179"/>
        <end position="257"/>
    </location>
</feature>
<dbReference type="Gene3D" id="1.10.10.10">
    <property type="entry name" value="Winged helix-like DNA-binding domain superfamily/Winged helix DNA-binding domain"/>
    <property type="match status" value="1"/>
</dbReference>
<evidence type="ECO:0000256" key="2">
    <source>
        <dbReference type="ARBA" id="ARBA00022763"/>
    </source>
</evidence>
<evidence type="ECO:0000313" key="5">
    <source>
        <dbReference type="EMBL" id="KAK2958691.1"/>
    </source>
</evidence>
<organism evidence="5 6">
    <name type="scientific">Blattamonas nauphoetae</name>
    <dbReference type="NCBI Taxonomy" id="2049346"/>
    <lineage>
        <taxon>Eukaryota</taxon>
        <taxon>Metamonada</taxon>
        <taxon>Preaxostyla</taxon>
        <taxon>Oxymonadida</taxon>
        <taxon>Blattamonas</taxon>
    </lineage>
</organism>
<evidence type="ECO:0000256" key="3">
    <source>
        <dbReference type="SAM" id="MobiDB-lite"/>
    </source>
</evidence>
<dbReference type="Proteomes" id="UP001281761">
    <property type="component" value="Unassembled WGS sequence"/>
</dbReference>
<comment type="caution">
    <text evidence="5">The sequence shown here is derived from an EMBL/GenBank/DDBJ whole genome shotgun (WGS) entry which is preliminary data.</text>
</comment>
<dbReference type="InterPro" id="IPR036217">
    <property type="entry name" value="MethylDNA_cys_MeTrfase_DNAb"/>
</dbReference>
<feature type="compositionally biased region" description="Acidic residues" evidence="3">
    <location>
        <begin position="179"/>
        <end position="190"/>
    </location>
</feature>
<feature type="compositionally biased region" description="Basic residues" evidence="3">
    <location>
        <begin position="218"/>
        <end position="230"/>
    </location>
</feature>
<dbReference type="PANTHER" id="PTHR10815:SF13">
    <property type="entry name" value="METHYLATED-DNA--PROTEIN-CYSTEINE METHYLTRANSFERASE"/>
    <property type="match status" value="1"/>
</dbReference>
<dbReference type="SUPFAM" id="SSF46767">
    <property type="entry name" value="Methylated DNA-protein cysteine methyltransferase, C-terminal domain"/>
    <property type="match status" value="1"/>
</dbReference>
<feature type="domain" description="Methylated-DNA-[protein]-cysteine S-methyltransferase DNA binding" evidence="4">
    <location>
        <begin position="259"/>
        <end position="344"/>
    </location>
</feature>
<name>A0ABQ9Y4M0_9EUKA</name>
<feature type="compositionally biased region" description="Basic residues" evidence="3">
    <location>
        <begin position="237"/>
        <end position="246"/>
    </location>
</feature>
<feature type="compositionally biased region" description="Basic residues" evidence="3">
    <location>
        <begin position="17"/>
        <end position="27"/>
    </location>
</feature>
<accession>A0ABQ9Y4M0</accession>